<comment type="similarity">
    <text evidence="1">Belongs to the mandelate racemase/muconate lactonizing enzyme family. GalD subfamily.</text>
</comment>
<keyword evidence="6" id="KW-1185">Reference proteome</keyword>
<dbReference type="EMBL" id="CP060394">
    <property type="protein sequence ID" value="QNI30379.1"/>
    <property type="molecule type" value="Genomic_DNA"/>
</dbReference>
<protein>
    <submittedName>
        <fullName evidence="5">Starvation-sensing protein RspA</fullName>
    </submittedName>
</protein>
<dbReference type="Proteomes" id="UP000515312">
    <property type="component" value="Chromosome"/>
</dbReference>
<dbReference type="AlphaFoldDB" id="A0A7G8BCV9"/>
<dbReference type="Pfam" id="PF13378">
    <property type="entry name" value="MR_MLE_C"/>
    <property type="match status" value="1"/>
</dbReference>
<evidence type="ECO:0000256" key="3">
    <source>
        <dbReference type="ARBA" id="ARBA00022842"/>
    </source>
</evidence>
<dbReference type="Gene3D" id="3.30.390.10">
    <property type="entry name" value="Enolase-like, N-terminal domain"/>
    <property type="match status" value="1"/>
</dbReference>
<evidence type="ECO:0000256" key="1">
    <source>
        <dbReference type="ARBA" id="ARBA00010339"/>
    </source>
</evidence>
<dbReference type="PROSITE" id="PS51318">
    <property type="entry name" value="TAT"/>
    <property type="match status" value="1"/>
</dbReference>
<gene>
    <name evidence="5" type="ORF">H7849_14505</name>
</gene>
<keyword evidence="2" id="KW-0479">Metal-binding</keyword>
<reference evidence="5 6" key="1">
    <citation type="submission" date="2020-08" db="EMBL/GenBank/DDBJ databases">
        <title>Edaphobacter telluris sp. nov. and Acidobacterium dinghuensis sp. nov., two acidobacteria isolated from forest soil.</title>
        <authorList>
            <person name="Fu J."/>
            <person name="Qiu L."/>
        </authorList>
    </citation>
    <scope>NUCLEOTIDE SEQUENCE [LARGE SCALE GENOMIC DNA]</scope>
    <source>
        <strain evidence="5">4Y35</strain>
    </source>
</reference>
<dbReference type="FunFam" id="3.20.20.120:FF:000011">
    <property type="entry name" value="D-galactonate dehydratase family member VSWAT3_13707"/>
    <property type="match status" value="1"/>
</dbReference>
<dbReference type="InterPro" id="IPR029065">
    <property type="entry name" value="Enolase_C-like"/>
</dbReference>
<accession>A0A7G8BCV9</accession>
<dbReference type="InterPro" id="IPR036849">
    <property type="entry name" value="Enolase-like_C_sf"/>
</dbReference>
<dbReference type="GO" id="GO:0000287">
    <property type="term" value="F:magnesium ion binding"/>
    <property type="evidence" value="ECO:0007669"/>
    <property type="project" value="UniProtKB-ARBA"/>
</dbReference>
<evidence type="ECO:0000313" key="6">
    <source>
        <dbReference type="Proteomes" id="UP000515312"/>
    </source>
</evidence>
<sequence length="446" mass="49717">MSMNRRDLLKSIGGAGLLSLAAPVVRAQEQLAKATRAMPSPRIKDISVIECAPAGVRLTVVKITTDQDGLYGYGCATFTQRAELVKPAVERYLKPFLLGKTTDRIEDIWQSCYDSSYWKNGPVLNNALSGIDQALWDIKGRQAGMPVYQLAGGKCREAVDCYAHADGPEFADVVESAKKLMAQGFRNVRVQVGLPGMAGYGSAHGSAPPLKALHNKPLFEPAYQMRRALKLLEVCRTDLGEEVELLHDMHERLTPNQAVQFCKEAEKFRMFFLEDPLSPEDNEYFHQIRSQCATPIAMGELFNNPHEWQPLIEQRLIDYIRVHVSQAGGFTPARKIAILAEQYGVKTAWHGPGDVSPVGHMANITLDIVSYNFGIQEYTPFNPETQEIFQGCPEMKDGYFWVNEKPGWGIEIDEKAAAKYSFVDGPNHLNGGWGEIRKRDGTVIKQ</sequence>
<evidence type="ECO:0000259" key="4">
    <source>
        <dbReference type="SMART" id="SM00922"/>
    </source>
</evidence>
<dbReference type="PANTHER" id="PTHR48080:SF6">
    <property type="entry name" value="STARVATION-SENSING PROTEIN RSPA"/>
    <property type="match status" value="1"/>
</dbReference>
<dbReference type="Pfam" id="PF02746">
    <property type="entry name" value="MR_MLE_N"/>
    <property type="match status" value="1"/>
</dbReference>
<proteinExistence type="inferred from homology"/>
<evidence type="ECO:0000313" key="5">
    <source>
        <dbReference type="EMBL" id="QNI30379.1"/>
    </source>
</evidence>
<dbReference type="InterPro" id="IPR034593">
    <property type="entry name" value="DgoD-like"/>
</dbReference>
<keyword evidence="3" id="KW-0460">Magnesium</keyword>
<dbReference type="SUPFAM" id="SSF51604">
    <property type="entry name" value="Enolase C-terminal domain-like"/>
    <property type="match status" value="1"/>
</dbReference>
<dbReference type="InterPro" id="IPR006311">
    <property type="entry name" value="TAT_signal"/>
</dbReference>
<organism evidence="5 6">
    <name type="scientific">Alloacidobacterium dinghuense</name>
    <dbReference type="NCBI Taxonomy" id="2763107"/>
    <lineage>
        <taxon>Bacteria</taxon>
        <taxon>Pseudomonadati</taxon>
        <taxon>Acidobacteriota</taxon>
        <taxon>Terriglobia</taxon>
        <taxon>Terriglobales</taxon>
        <taxon>Acidobacteriaceae</taxon>
        <taxon>Alloacidobacterium</taxon>
    </lineage>
</organism>
<dbReference type="SMART" id="SM00922">
    <property type="entry name" value="MR_MLE"/>
    <property type="match status" value="1"/>
</dbReference>
<name>A0A7G8BCV9_9BACT</name>
<feature type="domain" description="Mandelate racemase/muconate lactonizing enzyme C-terminal" evidence="4">
    <location>
        <begin position="170"/>
        <end position="295"/>
    </location>
</feature>
<dbReference type="InterPro" id="IPR029017">
    <property type="entry name" value="Enolase-like_N"/>
</dbReference>
<evidence type="ECO:0000256" key="2">
    <source>
        <dbReference type="ARBA" id="ARBA00022723"/>
    </source>
</evidence>
<dbReference type="InterPro" id="IPR013341">
    <property type="entry name" value="Mandelate_racemase_N_dom"/>
</dbReference>
<dbReference type="KEGG" id="adin:H7849_14505"/>
<dbReference type="SUPFAM" id="SSF54826">
    <property type="entry name" value="Enolase N-terminal domain-like"/>
    <property type="match status" value="1"/>
</dbReference>
<dbReference type="PANTHER" id="PTHR48080">
    <property type="entry name" value="D-GALACTONATE DEHYDRATASE-RELATED"/>
    <property type="match status" value="1"/>
</dbReference>
<dbReference type="RefSeq" id="WP_186740245.1">
    <property type="nucleotide sequence ID" value="NZ_CP060394.1"/>
</dbReference>
<dbReference type="Gene3D" id="3.20.20.120">
    <property type="entry name" value="Enolase-like C-terminal domain"/>
    <property type="match status" value="1"/>
</dbReference>
<dbReference type="InterPro" id="IPR013342">
    <property type="entry name" value="Mandelate_racemase_C"/>
</dbReference>